<dbReference type="GO" id="GO:0044780">
    <property type="term" value="P:bacterial-type flagellum assembly"/>
    <property type="evidence" value="ECO:0007669"/>
    <property type="project" value="InterPro"/>
</dbReference>
<protein>
    <recommendedName>
        <fullName evidence="4">Flagellar hook-associated protein 1</fullName>
    </recommendedName>
</protein>
<dbReference type="HOGENOM" id="CLU_280155_0_0_7"/>
<dbReference type="Proteomes" id="UP000007347">
    <property type="component" value="Chromosome"/>
</dbReference>
<name>K0NBK0_DESTT</name>
<dbReference type="OrthoDB" id="9802553at2"/>
<comment type="similarity">
    <text evidence="3">Belongs to the flagella basal body rod proteins family.</text>
</comment>
<proteinExistence type="inferred from homology"/>
<sequence length="1402" mass="149027">MSGITSTLSIAKSAIAAQQYGLAVTGNNIANVNNPGYSMQNAVQLNRRPSLYAGFLFGTGVDTSQIQQNVDTLLENRLTDERSSQAAFEETESYMNILEGFFDENSDASITSIMNEFWNSWHDLSDNPLGSSERVSVYEKGSNFSTRLNKAGADLEGIGSDMNNEIDASLDQINSLSSQVADLNIQIAGLEANRSANDLRDQRNTLLNKLGTLINIDTFEQTNGSTIVNVANGLILVNGADNYELFRNEDRIMWQGSSRSNMDITDKISGGKLAGWLEIRDEIVPKFSNELDVLAREMIWAMNYQHSQGSGMEYFTGSVTGNYESDQSGLLSSYAFGDKIDYTKDFTLWTQDNSSVDTLYTKTEIDMGISEAKISNWQGTGQVQSSYKLTVMESATLGDKEVVQTDGSDLAAVQTSGIDVADALNSALAEQTITVNNGPSGTQIIEIKDTGGDAQRSAASIAEALSAIDGVDAYASKVSAEFDVSGITTAQDGDEVRFSLYVDGIVYDQRFTVDTDGGTIPLADAVAEQFENALRDAANSINDIRDDHDLFTSGLKITSSAGHTIGVQDFEVQDNTGVRLENFTGFDAGNTVTFTVASSTTTPVSIDLSSVDTNDQAVMATAFYNALTSALKDEPFTVAHDPSSNSVILRTTDGSGLTIKDGDNTVGANLDIIGLSGTNPALNNFLLDGSLDSDTFVSVASNGDTIDFTGQGTPDPPVPIEEISAAGVAAGVITGTVTVVMDPGMSLYSNVSGAGGLFDGNWAESGSSIMTLGGEDGFPGFSDVISFKVDGIDVSYDVATAGHTTELEFAQGLADALDGSVGGALPVADYKVVRNGKSVSIIKNKDLSDPIEITNFAESVSNDAKLAVRTGTGTGTSDPQNDFLQSGNIYRDFATASLFADEGIIKWEKYDADGIFTGDEGLINVEKEGTLSIVESGSPTLSFDISAGNLVAGNTLTVNTDAAGNTDPLDFTVSGAANNKNEIYKFTVTTGGKMGELAADEADTITVEWKTGTSSGMFELEGSDPVLTPGIPIEVEVDGMTLKFYDGTLFKNDAFTITTDASGIPVSTNDKGIATGELLSDWHWTLDSFAGQFNRQAGGMKASTTLDNQLKFEVSDDYHALTDVVCSGSNGFSEDNARITVSDWSAFNFSADDFKVVRSSTGEWSIVNDPTGGTASFIPDGGDDDGFGIDFSGNGLVDIEIAFTQKVSDQGFIQFDLAKRETENIGFAFSDDSVGASSGLLAAAGINTFFNGYDAGTMDMNKSLADTKYVAAARINSETGEIAQGDNTNALAMADVQYMDITMKQWDYDRGAGAVSSLTTTTLDGYYSTMTGSMGIIARRIQSSREFAEIMVNNLTEQRDSVSAVSLDEEMIKLMQYQHGFSAASKLLTVADEMLTTLINVI</sequence>
<evidence type="ECO:0000256" key="1">
    <source>
        <dbReference type="ARBA" id="ARBA00004365"/>
    </source>
</evidence>
<dbReference type="NCBIfam" id="TIGR02492">
    <property type="entry name" value="flgK_ends"/>
    <property type="match status" value="1"/>
</dbReference>
<evidence type="ECO:0000313" key="10">
    <source>
        <dbReference type="EMBL" id="CCK81709.1"/>
    </source>
</evidence>
<keyword evidence="6" id="KW-0975">Bacterial flagellum</keyword>
<dbReference type="Pfam" id="PF22638">
    <property type="entry name" value="FlgK_D1"/>
    <property type="match status" value="1"/>
</dbReference>
<dbReference type="STRING" id="651182.TOL2_C35520"/>
<dbReference type="PANTHER" id="PTHR30033">
    <property type="entry name" value="FLAGELLAR HOOK-ASSOCIATED PROTEIN 1"/>
    <property type="match status" value="1"/>
</dbReference>
<comment type="subcellular location">
    <subcellularLocation>
        <location evidence="1">Bacterial flagellum</location>
    </subcellularLocation>
    <subcellularLocation>
        <location evidence="2">Secreted</location>
    </subcellularLocation>
</comment>
<feature type="domain" description="Flagellar hook-associated protein FlgK helical" evidence="9">
    <location>
        <begin position="97"/>
        <end position="313"/>
    </location>
</feature>
<dbReference type="InterPro" id="IPR010930">
    <property type="entry name" value="Flg_bb/hook_C_dom"/>
</dbReference>
<keyword evidence="5" id="KW-0964">Secreted</keyword>
<keyword evidence="10" id="KW-0282">Flagellum</keyword>
<dbReference type="EMBL" id="FO203503">
    <property type="protein sequence ID" value="CCK81709.1"/>
    <property type="molecule type" value="Genomic_DNA"/>
</dbReference>
<feature type="domain" description="Flagellar basal-body/hook protein C-terminal" evidence="8">
    <location>
        <begin position="1362"/>
        <end position="1400"/>
    </location>
</feature>
<dbReference type="PATRIC" id="fig|651182.5.peg.4175"/>
<evidence type="ECO:0000259" key="9">
    <source>
        <dbReference type="Pfam" id="PF22638"/>
    </source>
</evidence>
<dbReference type="GO" id="GO:0005198">
    <property type="term" value="F:structural molecule activity"/>
    <property type="evidence" value="ECO:0007669"/>
    <property type="project" value="InterPro"/>
</dbReference>
<keyword evidence="11" id="KW-1185">Reference proteome</keyword>
<evidence type="ECO:0000256" key="6">
    <source>
        <dbReference type="ARBA" id="ARBA00023143"/>
    </source>
</evidence>
<dbReference type="PRINTS" id="PR01005">
    <property type="entry name" value="FLGHOOKAP1"/>
</dbReference>
<dbReference type="Pfam" id="PF06429">
    <property type="entry name" value="Flg_bbr_C"/>
    <property type="match status" value="1"/>
</dbReference>
<dbReference type="PANTHER" id="PTHR30033:SF1">
    <property type="entry name" value="FLAGELLAR HOOK-ASSOCIATED PROTEIN 1"/>
    <property type="match status" value="1"/>
</dbReference>
<dbReference type="GO" id="GO:0005576">
    <property type="term" value="C:extracellular region"/>
    <property type="evidence" value="ECO:0007669"/>
    <property type="project" value="UniProtKB-SubCell"/>
</dbReference>
<evidence type="ECO:0000259" key="7">
    <source>
        <dbReference type="Pfam" id="PF00460"/>
    </source>
</evidence>
<dbReference type="InterPro" id="IPR002371">
    <property type="entry name" value="FlgK"/>
</dbReference>
<evidence type="ECO:0000256" key="3">
    <source>
        <dbReference type="ARBA" id="ARBA00009677"/>
    </source>
</evidence>
<organism evidence="10 11">
    <name type="scientific">Desulfobacula toluolica (strain DSM 7467 / Tol2)</name>
    <dbReference type="NCBI Taxonomy" id="651182"/>
    <lineage>
        <taxon>Bacteria</taxon>
        <taxon>Pseudomonadati</taxon>
        <taxon>Thermodesulfobacteriota</taxon>
        <taxon>Desulfobacteria</taxon>
        <taxon>Desulfobacterales</taxon>
        <taxon>Desulfobacteraceae</taxon>
        <taxon>Desulfobacula</taxon>
    </lineage>
</organism>
<dbReference type="GO" id="GO:0009424">
    <property type="term" value="C:bacterial-type flagellum hook"/>
    <property type="evidence" value="ECO:0007669"/>
    <property type="project" value="InterPro"/>
</dbReference>
<dbReference type="InterPro" id="IPR053927">
    <property type="entry name" value="FlgK_helical"/>
</dbReference>
<accession>K0NBK0</accession>
<keyword evidence="10" id="KW-0966">Cell projection</keyword>
<dbReference type="Pfam" id="PF00460">
    <property type="entry name" value="Flg_bb_rod"/>
    <property type="match status" value="1"/>
</dbReference>
<evidence type="ECO:0000256" key="5">
    <source>
        <dbReference type="ARBA" id="ARBA00022525"/>
    </source>
</evidence>
<keyword evidence="10" id="KW-0969">Cilium</keyword>
<dbReference type="RefSeq" id="WP_014958897.1">
    <property type="nucleotide sequence ID" value="NC_018645.1"/>
</dbReference>
<gene>
    <name evidence="10" type="primary">flgK</name>
    <name evidence="10" type="ordered locus">TOL2_C35520</name>
</gene>
<evidence type="ECO:0000259" key="8">
    <source>
        <dbReference type="Pfam" id="PF06429"/>
    </source>
</evidence>
<feature type="domain" description="Flagellar basal body rod protein N-terminal" evidence="7">
    <location>
        <begin position="9"/>
        <end position="37"/>
    </location>
</feature>
<dbReference type="KEGG" id="dto:TOL2_C35520"/>
<dbReference type="InterPro" id="IPR001444">
    <property type="entry name" value="Flag_bb_rod_N"/>
</dbReference>
<evidence type="ECO:0000256" key="2">
    <source>
        <dbReference type="ARBA" id="ARBA00004613"/>
    </source>
</evidence>
<reference evidence="10 11" key="1">
    <citation type="journal article" date="2013" name="Environ. Microbiol.">
        <title>Complete genome, catabolic sub-proteomes and key-metabolites of Desulfobacula toluolica Tol2, a marine, aromatic compound-degrading, sulfate-reducing bacterium.</title>
        <authorList>
            <person name="Wohlbrand L."/>
            <person name="Jacob J.H."/>
            <person name="Kube M."/>
            <person name="Mussmann M."/>
            <person name="Jarling R."/>
            <person name="Beck A."/>
            <person name="Amann R."/>
            <person name="Wilkes H."/>
            <person name="Reinhardt R."/>
            <person name="Rabus R."/>
        </authorList>
    </citation>
    <scope>NUCLEOTIDE SEQUENCE [LARGE SCALE GENOMIC DNA]</scope>
    <source>
        <strain evidence="11">DSM 7467 / Tol2</strain>
    </source>
</reference>
<evidence type="ECO:0000256" key="4">
    <source>
        <dbReference type="ARBA" id="ARBA00016244"/>
    </source>
</evidence>
<evidence type="ECO:0000313" key="11">
    <source>
        <dbReference type="Proteomes" id="UP000007347"/>
    </source>
</evidence>